<feature type="region of interest" description="Disordered" evidence="1">
    <location>
        <begin position="1"/>
        <end position="24"/>
    </location>
</feature>
<evidence type="ECO:0000313" key="3">
    <source>
        <dbReference type="Proteomes" id="UP000735302"/>
    </source>
</evidence>
<sequence>MVFTAQAEDSTQSSESQALTLNRRPRFLTVSECPEDSVFLHLQKTRIFKIEYEDDQDNDDDDDDNDDDDDSDDDDDDEDDGDDDDDDDFQSKETDAILRQKPTNLLFDHQLGSLQPRLTT</sequence>
<dbReference type="Proteomes" id="UP000735302">
    <property type="component" value="Unassembled WGS sequence"/>
</dbReference>
<protein>
    <submittedName>
        <fullName evidence="2">Uncharacterized protein</fullName>
    </submittedName>
</protein>
<feature type="compositionally biased region" description="Basic and acidic residues" evidence="1">
    <location>
        <begin position="89"/>
        <end position="98"/>
    </location>
</feature>
<feature type="compositionally biased region" description="Polar residues" evidence="1">
    <location>
        <begin position="7"/>
        <end position="20"/>
    </location>
</feature>
<accession>A0AAV4DLA2</accession>
<gene>
    <name evidence="2" type="ORF">PoB_007156800</name>
</gene>
<keyword evidence="3" id="KW-1185">Reference proteome</keyword>
<feature type="region of interest" description="Disordered" evidence="1">
    <location>
        <begin position="50"/>
        <end position="120"/>
    </location>
</feature>
<feature type="compositionally biased region" description="Acidic residues" evidence="1">
    <location>
        <begin position="52"/>
        <end position="88"/>
    </location>
</feature>
<dbReference type="AlphaFoldDB" id="A0AAV4DLA2"/>
<proteinExistence type="predicted"/>
<reference evidence="2 3" key="1">
    <citation type="journal article" date="2021" name="Elife">
        <title>Chloroplast acquisition without the gene transfer in kleptoplastic sea slugs, Plakobranchus ocellatus.</title>
        <authorList>
            <person name="Maeda T."/>
            <person name="Takahashi S."/>
            <person name="Yoshida T."/>
            <person name="Shimamura S."/>
            <person name="Takaki Y."/>
            <person name="Nagai Y."/>
            <person name="Toyoda A."/>
            <person name="Suzuki Y."/>
            <person name="Arimoto A."/>
            <person name="Ishii H."/>
            <person name="Satoh N."/>
            <person name="Nishiyama T."/>
            <person name="Hasebe M."/>
            <person name="Maruyama T."/>
            <person name="Minagawa J."/>
            <person name="Obokata J."/>
            <person name="Shigenobu S."/>
        </authorList>
    </citation>
    <scope>NUCLEOTIDE SEQUENCE [LARGE SCALE GENOMIC DNA]</scope>
</reference>
<evidence type="ECO:0000256" key="1">
    <source>
        <dbReference type="SAM" id="MobiDB-lite"/>
    </source>
</evidence>
<name>A0AAV4DLA2_9GAST</name>
<comment type="caution">
    <text evidence="2">The sequence shown here is derived from an EMBL/GenBank/DDBJ whole genome shotgun (WGS) entry which is preliminary data.</text>
</comment>
<dbReference type="EMBL" id="BLXT01007988">
    <property type="protein sequence ID" value="GFO45063.1"/>
    <property type="molecule type" value="Genomic_DNA"/>
</dbReference>
<evidence type="ECO:0000313" key="2">
    <source>
        <dbReference type="EMBL" id="GFO45063.1"/>
    </source>
</evidence>
<organism evidence="2 3">
    <name type="scientific">Plakobranchus ocellatus</name>
    <dbReference type="NCBI Taxonomy" id="259542"/>
    <lineage>
        <taxon>Eukaryota</taxon>
        <taxon>Metazoa</taxon>
        <taxon>Spiralia</taxon>
        <taxon>Lophotrochozoa</taxon>
        <taxon>Mollusca</taxon>
        <taxon>Gastropoda</taxon>
        <taxon>Heterobranchia</taxon>
        <taxon>Euthyneura</taxon>
        <taxon>Panpulmonata</taxon>
        <taxon>Sacoglossa</taxon>
        <taxon>Placobranchoidea</taxon>
        <taxon>Plakobranchidae</taxon>
        <taxon>Plakobranchus</taxon>
    </lineage>
</organism>